<protein>
    <submittedName>
        <fullName evidence="2">Acetylglucosamine-6-sulfatase</fullName>
    </submittedName>
</protein>
<dbReference type="PANTHER" id="PTHR43751:SF1">
    <property type="entry name" value="SULFATASE ATSG-RELATED"/>
    <property type="match status" value="1"/>
</dbReference>
<sequence length="558" mass="64175">MKKNIILIGLLFFVLGLNAQDKRPNIIFILTDDQPYDYLSCTGNQVVTTPNIDKLADQGTLFTNAHITSPICMPSRVSMLMSQFERKHGVNFNSGTALSEKAWENSYPVLMKKAGYFTAYIGKNHTPLGKNGYKSEVMENAFDYFYAGHRHLGFYPKDKHEIFKGAKNDTQIEIIEEATFDALDNNEFRLKEAIKVMEGRPDDKPFLLNICFNLPHGAGTSSMKQKEGDDDIYKSLFRNQEIPLPDHYIAKKDIKTPKLSNELLHAEDRQYIYDYVDTPEGTRERLIRQYQSMVGIDRMVGHLRKKLSELHLDKNTIIIFSSDHGLLMGQYGLGGKALLYEYCTKVSTIVYDPRIKKNKVQHMNDALVQSIDIAPTILANANVEIPSTYQGKDISSLLTSNDKSVRDFLYTENLWSTQFGNPRCEAVQNKEWKYIRYYKNENFSAKKRIEYAKAMGINVNSVLYGMNDKEIPIYRSFAEGSLKGDQPVYEELYHLLVDPSEMKNLAEDDQYKNKLEELRSVWQKEITKARGTGQPLVERFTKESSFEYQKNHPVLIHD</sequence>
<dbReference type="PANTHER" id="PTHR43751">
    <property type="entry name" value="SULFATASE"/>
    <property type="match status" value="1"/>
</dbReference>
<dbReference type="STRING" id="915059.NH26_09735"/>
<feature type="domain" description="Sulfatase N-terminal" evidence="1">
    <location>
        <begin position="24"/>
        <end position="382"/>
    </location>
</feature>
<name>A0A1S1Z5E4_FLAPC</name>
<gene>
    <name evidence="2" type="ORF">NH26_09735</name>
</gene>
<dbReference type="Gene3D" id="3.40.720.10">
    <property type="entry name" value="Alkaline Phosphatase, subunit A"/>
    <property type="match status" value="2"/>
</dbReference>
<proteinExistence type="predicted"/>
<dbReference type="SUPFAM" id="SSF53649">
    <property type="entry name" value="Alkaline phosphatase-like"/>
    <property type="match status" value="1"/>
</dbReference>
<dbReference type="InterPro" id="IPR017850">
    <property type="entry name" value="Alkaline_phosphatase_core_sf"/>
</dbReference>
<evidence type="ECO:0000313" key="2">
    <source>
        <dbReference type="EMBL" id="OHX68514.1"/>
    </source>
</evidence>
<dbReference type="InterPro" id="IPR052701">
    <property type="entry name" value="GAG_Ulvan_Degrading_Sulfatases"/>
</dbReference>
<dbReference type="AlphaFoldDB" id="A0A1S1Z5E4"/>
<dbReference type="EMBL" id="JRYR02000001">
    <property type="protein sequence ID" value="OHX68514.1"/>
    <property type="molecule type" value="Genomic_DNA"/>
</dbReference>
<comment type="caution">
    <text evidence="2">The sequence shown here is derived from an EMBL/GenBank/DDBJ whole genome shotgun (WGS) entry which is preliminary data.</text>
</comment>
<organism evidence="2 3">
    <name type="scientific">Flammeovirga pacifica</name>
    <dbReference type="NCBI Taxonomy" id="915059"/>
    <lineage>
        <taxon>Bacteria</taxon>
        <taxon>Pseudomonadati</taxon>
        <taxon>Bacteroidota</taxon>
        <taxon>Cytophagia</taxon>
        <taxon>Cytophagales</taxon>
        <taxon>Flammeovirgaceae</taxon>
        <taxon>Flammeovirga</taxon>
    </lineage>
</organism>
<accession>A0A1S1Z5E4</accession>
<dbReference type="Pfam" id="PF00884">
    <property type="entry name" value="Sulfatase"/>
    <property type="match status" value="1"/>
</dbReference>
<evidence type="ECO:0000313" key="3">
    <source>
        <dbReference type="Proteomes" id="UP000179797"/>
    </source>
</evidence>
<keyword evidence="3" id="KW-1185">Reference proteome</keyword>
<dbReference type="RefSeq" id="WP_044221759.1">
    <property type="nucleotide sequence ID" value="NZ_JRYR02000001.1"/>
</dbReference>
<reference evidence="2 3" key="1">
    <citation type="journal article" date="2012" name="Int. J. Syst. Evol. Microbiol.">
        <title>Flammeovirga pacifica sp. nov., isolated from deep-sea sediment.</title>
        <authorList>
            <person name="Xu H."/>
            <person name="Fu Y."/>
            <person name="Yang N."/>
            <person name="Ding Z."/>
            <person name="Lai Q."/>
            <person name="Zeng R."/>
        </authorList>
    </citation>
    <scope>NUCLEOTIDE SEQUENCE [LARGE SCALE GENOMIC DNA]</scope>
    <source>
        <strain evidence="3">DSM 24597 / LMG 26175 / WPAGA1</strain>
    </source>
</reference>
<dbReference type="Proteomes" id="UP000179797">
    <property type="component" value="Unassembled WGS sequence"/>
</dbReference>
<dbReference type="InterPro" id="IPR000917">
    <property type="entry name" value="Sulfatase_N"/>
</dbReference>
<evidence type="ECO:0000259" key="1">
    <source>
        <dbReference type="Pfam" id="PF00884"/>
    </source>
</evidence>
<dbReference type="OrthoDB" id="9789742at2"/>